<keyword evidence="2" id="KW-1185">Reference proteome</keyword>
<comment type="caution">
    <text evidence="1">The sequence shown here is derived from an EMBL/GenBank/DDBJ whole genome shotgun (WGS) entry which is preliminary data.</text>
</comment>
<evidence type="ECO:0000313" key="1">
    <source>
        <dbReference type="EMBL" id="ERT09049.1"/>
    </source>
</evidence>
<name>U7QM53_9CYAN</name>
<dbReference type="AlphaFoldDB" id="U7QM53"/>
<dbReference type="EMBL" id="AUZM01000006">
    <property type="protein sequence ID" value="ERT09049.1"/>
    <property type="molecule type" value="Genomic_DNA"/>
</dbReference>
<organism evidence="1 2">
    <name type="scientific">Lyngbya aestuarii BL J</name>
    <dbReference type="NCBI Taxonomy" id="1348334"/>
    <lineage>
        <taxon>Bacteria</taxon>
        <taxon>Bacillati</taxon>
        <taxon>Cyanobacteriota</taxon>
        <taxon>Cyanophyceae</taxon>
        <taxon>Oscillatoriophycideae</taxon>
        <taxon>Oscillatoriales</taxon>
        <taxon>Microcoleaceae</taxon>
        <taxon>Lyngbya</taxon>
    </lineage>
</organism>
<gene>
    <name evidence="1" type="ORF">M595_0981</name>
</gene>
<evidence type="ECO:0000313" key="2">
    <source>
        <dbReference type="Proteomes" id="UP000017127"/>
    </source>
</evidence>
<dbReference type="Proteomes" id="UP000017127">
    <property type="component" value="Unassembled WGS sequence"/>
</dbReference>
<accession>U7QM53</accession>
<proteinExistence type="predicted"/>
<sequence>MRSGDRLLKASPQPNNTDIIRLQTFHCQIPQQIPIARVTLILTRLLYSESCNFW</sequence>
<protein>
    <submittedName>
        <fullName evidence="1">Uncharacterized protein</fullName>
    </submittedName>
</protein>
<reference evidence="1 2" key="1">
    <citation type="journal article" date="2013" name="Front. Microbiol.">
        <title>Comparative genomic analyses of the cyanobacterium, Lyngbya aestuarii BL J, a powerful hydrogen producer.</title>
        <authorList>
            <person name="Kothari A."/>
            <person name="Vaughn M."/>
            <person name="Garcia-Pichel F."/>
        </authorList>
    </citation>
    <scope>NUCLEOTIDE SEQUENCE [LARGE SCALE GENOMIC DNA]</scope>
    <source>
        <strain evidence="1 2">BL J</strain>
    </source>
</reference>